<feature type="transmembrane region" description="Helical" evidence="1">
    <location>
        <begin position="12"/>
        <end position="33"/>
    </location>
</feature>
<keyword evidence="1" id="KW-0812">Transmembrane</keyword>
<sequence length="150" mass="17015">MNGTLNCHGAYAVVVVKVLVLVGQLLAQMLSGGSDGMSETMRRAWMFDFHVQTLVIVRKGRLALLSLLARMFLMGTDIVRRLHYVLLVRQEELRLLMMLWSWCRVLWNMVILLVDFLRCRIVLATDFQRPSVEAAPDQTKATIAGRPGTN</sequence>
<dbReference type="EnsemblMetazoa" id="AMEM005962-RA">
    <property type="protein sequence ID" value="AMEM005962-PA"/>
    <property type="gene ID" value="AMEM005962"/>
</dbReference>
<dbReference type="Proteomes" id="UP000075903">
    <property type="component" value="Unassembled WGS sequence"/>
</dbReference>
<protein>
    <submittedName>
        <fullName evidence="2">Uncharacterized protein</fullName>
    </submittedName>
</protein>
<accession>A0A182UYR6</accession>
<evidence type="ECO:0000256" key="1">
    <source>
        <dbReference type="SAM" id="Phobius"/>
    </source>
</evidence>
<evidence type="ECO:0000313" key="2">
    <source>
        <dbReference type="EnsemblMetazoa" id="AMEM005962-PA"/>
    </source>
</evidence>
<evidence type="ECO:0000313" key="3">
    <source>
        <dbReference type="Proteomes" id="UP000075903"/>
    </source>
</evidence>
<reference evidence="2" key="1">
    <citation type="submission" date="2020-05" db="UniProtKB">
        <authorList>
            <consortium name="EnsemblMetazoa"/>
        </authorList>
    </citation>
    <scope>IDENTIFICATION</scope>
    <source>
        <strain evidence="2">MAF</strain>
    </source>
</reference>
<organism evidence="2 3">
    <name type="scientific">Anopheles merus</name>
    <name type="common">Mosquito</name>
    <dbReference type="NCBI Taxonomy" id="30066"/>
    <lineage>
        <taxon>Eukaryota</taxon>
        <taxon>Metazoa</taxon>
        <taxon>Ecdysozoa</taxon>
        <taxon>Arthropoda</taxon>
        <taxon>Hexapoda</taxon>
        <taxon>Insecta</taxon>
        <taxon>Pterygota</taxon>
        <taxon>Neoptera</taxon>
        <taxon>Endopterygota</taxon>
        <taxon>Diptera</taxon>
        <taxon>Nematocera</taxon>
        <taxon>Culicoidea</taxon>
        <taxon>Culicidae</taxon>
        <taxon>Anophelinae</taxon>
        <taxon>Anopheles</taxon>
    </lineage>
</organism>
<keyword evidence="3" id="KW-1185">Reference proteome</keyword>
<keyword evidence="1" id="KW-0472">Membrane</keyword>
<name>A0A182UYR6_ANOME</name>
<proteinExistence type="predicted"/>
<dbReference type="VEuPathDB" id="VectorBase:AMEM005962"/>
<keyword evidence="1" id="KW-1133">Transmembrane helix</keyword>
<dbReference type="AlphaFoldDB" id="A0A182UYR6"/>